<dbReference type="Proteomes" id="UP000218702">
    <property type="component" value="Chromosome"/>
</dbReference>
<keyword evidence="1" id="KW-0472">Membrane</keyword>
<keyword evidence="1" id="KW-0812">Transmembrane</keyword>
<evidence type="ECO:0000313" key="2">
    <source>
        <dbReference type="EMBL" id="BAZ87464.1"/>
    </source>
</evidence>
<keyword evidence="1" id="KW-1133">Transmembrane helix</keyword>
<reference evidence="2 3" key="1">
    <citation type="submission" date="2017-06" db="EMBL/GenBank/DDBJ databases">
        <title>Genome sequencing of cyanobaciteial culture collection at National Institute for Environmental Studies (NIES).</title>
        <authorList>
            <person name="Hirose Y."/>
            <person name="Shimura Y."/>
            <person name="Fujisawa T."/>
            <person name="Nakamura Y."/>
            <person name="Kawachi M."/>
        </authorList>
    </citation>
    <scope>NUCLEOTIDE SEQUENCE [LARGE SCALE GENOMIC DNA]</scope>
    <source>
        <strain evidence="2 3">NIES-806</strain>
    </source>
</reference>
<organism evidence="2 3">
    <name type="scientific">Dolichospermum compactum NIES-806</name>
    <dbReference type="NCBI Taxonomy" id="1973481"/>
    <lineage>
        <taxon>Bacteria</taxon>
        <taxon>Bacillati</taxon>
        <taxon>Cyanobacteriota</taxon>
        <taxon>Cyanophyceae</taxon>
        <taxon>Nostocales</taxon>
        <taxon>Aphanizomenonaceae</taxon>
        <taxon>Dolichospermum</taxon>
        <taxon>Dolichospermum compactum</taxon>
    </lineage>
</organism>
<dbReference type="RefSeq" id="WP_096669501.1">
    <property type="nucleotide sequence ID" value="NZ_AP018316.1"/>
</dbReference>
<evidence type="ECO:0000313" key="3">
    <source>
        <dbReference type="Proteomes" id="UP000218702"/>
    </source>
</evidence>
<dbReference type="AlphaFoldDB" id="A0A1Z4V7P4"/>
<accession>A0A1Z4V7P4</accession>
<gene>
    <name evidence="2" type="ORF">NIES806_36870</name>
</gene>
<feature type="transmembrane region" description="Helical" evidence="1">
    <location>
        <begin position="68"/>
        <end position="89"/>
    </location>
</feature>
<evidence type="ECO:0000256" key="1">
    <source>
        <dbReference type="SAM" id="Phobius"/>
    </source>
</evidence>
<dbReference type="OrthoDB" id="488264at2"/>
<name>A0A1Z4V7P4_9CYAN</name>
<feature type="transmembrane region" description="Helical" evidence="1">
    <location>
        <begin position="12"/>
        <end position="36"/>
    </location>
</feature>
<dbReference type="EMBL" id="AP018316">
    <property type="protein sequence ID" value="BAZ87464.1"/>
    <property type="molecule type" value="Genomic_DNA"/>
</dbReference>
<dbReference type="KEGG" id="dcm:NIES806_36870"/>
<sequence length="98" mass="10696">MTIFSNFFRSLVLTTIFSFLVPVFLVGGLLLVLSLFGYVPGLQGIISDVSIQILHFLATFGSGSSLNGLLTIGLTCGFVGALFDIYVHYRYQILHTDS</sequence>
<protein>
    <submittedName>
        <fullName evidence="2">Uncharacterized protein</fullName>
    </submittedName>
</protein>
<proteinExistence type="predicted"/>
<keyword evidence="3" id="KW-1185">Reference proteome</keyword>